<reference evidence="4" key="1">
    <citation type="submission" date="2022-11" db="UniProtKB">
        <authorList>
            <consortium name="WormBaseParasite"/>
        </authorList>
    </citation>
    <scope>IDENTIFICATION</scope>
</reference>
<evidence type="ECO:0000313" key="3">
    <source>
        <dbReference type="Proteomes" id="UP000887578"/>
    </source>
</evidence>
<feature type="domain" description="CUB" evidence="2">
    <location>
        <begin position="4"/>
        <end position="99"/>
    </location>
</feature>
<dbReference type="Proteomes" id="UP000887578">
    <property type="component" value="Unplaced"/>
</dbReference>
<accession>A0A914R7P9</accession>
<dbReference type="InterPro" id="IPR035914">
    <property type="entry name" value="Sperma_CUB_dom_sf"/>
</dbReference>
<evidence type="ECO:0000256" key="1">
    <source>
        <dbReference type="ARBA" id="ARBA00023157"/>
    </source>
</evidence>
<keyword evidence="3" id="KW-1185">Reference proteome</keyword>
<keyword evidence="1" id="KW-1015">Disulfide bond</keyword>
<evidence type="ECO:0000259" key="2">
    <source>
        <dbReference type="Pfam" id="PF00431"/>
    </source>
</evidence>
<protein>
    <submittedName>
        <fullName evidence="4">CUB domain-containing protein</fullName>
    </submittedName>
</protein>
<dbReference type="SUPFAM" id="SSF49854">
    <property type="entry name" value="Spermadhesin, CUB domain"/>
    <property type="match status" value="1"/>
</dbReference>
<evidence type="ECO:0000313" key="4">
    <source>
        <dbReference type="WBParaSite" id="PDA_v2.g7621.t1"/>
    </source>
</evidence>
<organism evidence="3 4">
    <name type="scientific">Panagrolaimus davidi</name>
    <dbReference type="NCBI Taxonomy" id="227884"/>
    <lineage>
        <taxon>Eukaryota</taxon>
        <taxon>Metazoa</taxon>
        <taxon>Ecdysozoa</taxon>
        <taxon>Nematoda</taxon>
        <taxon>Chromadorea</taxon>
        <taxon>Rhabditida</taxon>
        <taxon>Tylenchina</taxon>
        <taxon>Panagrolaimomorpha</taxon>
        <taxon>Panagrolaimoidea</taxon>
        <taxon>Panagrolaimidae</taxon>
        <taxon>Panagrolaimus</taxon>
    </lineage>
</organism>
<proteinExistence type="predicted"/>
<dbReference type="AlphaFoldDB" id="A0A914R7P9"/>
<dbReference type="WBParaSite" id="PDA_v2.g7621.t1">
    <property type="protein sequence ID" value="PDA_v2.g7621.t1"/>
    <property type="gene ID" value="PDA_v2.g7621"/>
</dbReference>
<sequence length="133" mass="15404">MDQNYEGYENNVRCNFNLTISPKTVVLARADLPITFTTEFGVDYVKYNDDGNDVIFPRQKHYARDVYIFESNKNGTDKTVMWEFVSDGSIKGLGFHISFYAVQKNLSIQNIRLKNGYKQGQKPESVKKKISRF</sequence>
<name>A0A914R7P9_9BILA</name>
<dbReference type="Pfam" id="PF00431">
    <property type="entry name" value="CUB"/>
    <property type="match status" value="1"/>
</dbReference>
<dbReference type="InterPro" id="IPR000859">
    <property type="entry name" value="CUB_dom"/>
</dbReference>